<dbReference type="Gene3D" id="1.10.10.10">
    <property type="entry name" value="Winged helix-like DNA-binding domain superfamily/Winged helix DNA-binding domain"/>
    <property type="match status" value="1"/>
</dbReference>
<keyword evidence="1" id="KW-0805">Transcription regulation</keyword>
<evidence type="ECO:0000256" key="4">
    <source>
        <dbReference type="SAM" id="MobiDB-lite"/>
    </source>
</evidence>
<dbReference type="PROSITE" id="PS50043">
    <property type="entry name" value="HTH_LUXR_2"/>
    <property type="match status" value="1"/>
</dbReference>
<evidence type="ECO:0000256" key="3">
    <source>
        <dbReference type="ARBA" id="ARBA00023163"/>
    </source>
</evidence>
<dbReference type="SMART" id="SM00421">
    <property type="entry name" value="HTH_LUXR"/>
    <property type="match status" value="1"/>
</dbReference>
<dbReference type="PRINTS" id="PR00038">
    <property type="entry name" value="HTHLUXR"/>
</dbReference>
<evidence type="ECO:0000256" key="2">
    <source>
        <dbReference type="ARBA" id="ARBA00023125"/>
    </source>
</evidence>
<evidence type="ECO:0000313" key="6">
    <source>
        <dbReference type="EMBL" id="MDV2477075.1"/>
    </source>
</evidence>
<dbReference type="Pfam" id="PF00196">
    <property type="entry name" value="GerE"/>
    <property type="match status" value="1"/>
</dbReference>
<organism evidence="6 7">
    <name type="scientific">Rhodococcus zopfii</name>
    <dbReference type="NCBI Taxonomy" id="43772"/>
    <lineage>
        <taxon>Bacteria</taxon>
        <taxon>Bacillati</taxon>
        <taxon>Actinomycetota</taxon>
        <taxon>Actinomycetes</taxon>
        <taxon>Mycobacteriales</taxon>
        <taxon>Nocardiaceae</taxon>
        <taxon>Rhodococcus</taxon>
    </lineage>
</organism>
<dbReference type="SUPFAM" id="SSF55781">
    <property type="entry name" value="GAF domain-like"/>
    <property type="match status" value="1"/>
</dbReference>
<feature type="compositionally biased region" description="Polar residues" evidence="4">
    <location>
        <begin position="13"/>
        <end position="23"/>
    </location>
</feature>
<dbReference type="SUPFAM" id="SSF46894">
    <property type="entry name" value="C-terminal effector domain of the bipartite response regulators"/>
    <property type="match status" value="1"/>
</dbReference>
<evidence type="ECO:0000256" key="1">
    <source>
        <dbReference type="ARBA" id="ARBA00023015"/>
    </source>
</evidence>
<proteinExistence type="predicted"/>
<comment type="caution">
    <text evidence="6">The sequence shown here is derived from an EMBL/GenBank/DDBJ whole genome shotgun (WGS) entry which is preliminary data.</text>
</comment>
<sequence length="477" mass="52700">MKFGEPRQASGGIRQNVNPNLGHSTPAPDGRHPARNRPSCRSSGWLMVTTWQDVRTYPYRVISVQTECGMIDPKLHTLHNGRDIPHAPAGVPAVSEEDLMDGGTIPSGLPLLFDRAIGRGDRRAHESLSTIAEDDTHALEWVRQRLLGQLRSRRSSGHEIHRAAELLTTLEAIRRSHTTRKIAEQRLQFTGLRALCAGLRKVPRSERAVAVTSLICGDLGFGKCLYSAVSGEAWSPITIAVNTRFGDTFRDLRRAVDGLASNRYVIPRGAAPREEALLRLRQGVVVDRADTYRDTYRPLIDLSRPSGYVAVPIVASGQVTGILHADRHDIAIDTTDLNVLRTVAQICGLLEEQELLRTTIADRNRRIRDEINAIQMTIDGFERTKITLAEVLETELPAAPADGGLLETLTGRERRVFELAAAGTSSSEISRTLSIAQATVKSHLRAIYRKLGVSTRAEAAVMYRRSIRHADGETHLR</sequence>
<dbReference type="Gene3D" id="3.30.450.40">
    <property type="match status" value="1"/>
</dbReference>
<feature type="domain" description="HTH luxR-type" evidence="5">
    <location>
        <begin position="402"/>
        <end position="467"/>
    </location>
</feature>
<reference evidence="6 7" key="1">
    <citation type="submission" date="2019-10" db="EMBL/GenBank/DDBJ databases">
        <title>Draft Genome Assembly of Rhodococcus zopfii DSM44189.</title>
        <authorList>
            <person name="Sutton J.M."/>
            <person name="Akob D.M."/>
            <person name="Bushman T.J."/>
        </authorList>
    </citation>
    <scope>NUCLEOTIDE SEQUENCE [LARGE SCALE GENOMIC DNA]</scope>
    <source>
        <strain evidence="6 7">DSM 44189</strain>
    </source>
</reference>
<keyword evidence="2" id="KW-0238">DNA-binding</keyword>
<keyword evidence="3" id="KW-0804">Transcription</keyword>
<feature type="region of interest" description="Disordered" evidence="4">
    <location>
        <begin position="1"/>
        <end position="39"/>
    </location>
</feature>
<evidence type="ECO:0000313" key="7">
    <source>
        <dbReference type="Proteomes" id="UP001275440"/>
    </source>
</evidence>
<keyword evidence="7" id="KW-1185">Reference proteome</keyword>
<dbReference type="InterPro" id="IPR029016">
    <property type="entry name" value="GAF-like_dom_sf"/>
</dbReference>
<dbReference type="PANTHER" id="PTHR44688">
    <property type="entry name" value="DNA-BINDING TRANSCRIPTIONAL ACTIVATOR DEVR_DOSR"/>
    <property type="match status" value="1"/>
</dbReference>
<dbReference type="EMBL" id="WBMO01000001">
    <property type="protein sequence ID" value="MDV2477075.1"/>
    <property type="molecule type" value="Genomic_DNA"/>
</dbReference>
<name>A0ABU3WST6_9NOCA</name>
<evidence type="ECO:0000259" key="5">
    <source>
        <dbReference type="PROSITE" id="PS50043"/>
    </source>
</evidence>
<accession>A0ABU3WST6</accession>
<dbReference type="CDD" id="cd06170">
    <property type="entry name" value="LuxR_C_like"/>
    <property type="match status" value="1"/>
</dbReference>
<dbReference type="InterPro" id="IPR036388">
    <property type="entry name" value="WH-like_DNA-bd_sf"/>
</dbReference>
<gene>
    <name evidence="6" type="ORF">F8M49_20255</name>
</gene>
<dbReference type="PANTHER" id="PTHR44688:SF16">
    <property type="entry name" value="DNA-BINDING TRANSCRIPTIONAL ACTIVATOR DEVR_DOSR"/>
    <property type="match status" value="1"/>
</dbReference>
<dbReference type="Proteomes" id="UP001275440">
    <property type="component" value="Unassembled WGS sequence"/>
</dbReference>
<protein>
    <recommendedName>
        <fullName evidence="5">HTH luxR-type domain-containing protein</fullName>
    </recommendedName>
</protein>
<dbReference type="InterPro" id="IPR000792">
    <property type="entry name" value="Tscrpt_reg_LuxR_C"/>
</dbReference>
<dbReference type="InterPro" id="IPR016032">
    <property type="entry name" value="Sig_transdc_resp-reg_C-effctor"/>
</dbReference>
<dbReference type="PROSITE" id="PS00622">
    <property type="entry name" value="HTH_LUXR_1"/>
    <property type="match status" value="1"/>
</dbReference>